<dbReference type="Proteomes" id="UP001176961">
    <property type="component" value="Unassembled WGS sequence"/>
</dbReference>
<protein>
    <submittedName>
        <fullName evidence="2">Uncharacterized protein</fullName>
    </submittedName>
</protein>
<sequence>MASTSESEATTSGSTLTSSAAETSTATETTSEQGTGSSTMASTSESEATTSGSTLTSSAAETSTATETTSEQGTGSSTMASTSESEATTSGSTLTSSAAETSTATETTSEQGTGSSTIVTDGSGVAFKASYDFTTIAATMLKRIVMDRISPPVKEGIHCLIVGDMNSFNDFPRKYSKEKDFINDVGEEFYNKTNNSSLGVVTYGSSKLPILHALNSMKKNFDTFSKAAALEMRARQAETSSSAEEAINRINGLKNLRNRANCLVFVSATNDTTRLPPLEPDKDWKRIVAVGFDGADLSKVVTPPRGVAVTVPYWVLEI</sequence>
<reference evidence="2" key="1">
    <citation type="submission" date="2023-07" db="EMBL/GenBank/DDBJ databases">
        <authorList>
            <consortium name="CYATHOMIX"/>
        </authorList>
    </citation>
    <scope>NUCLEOTIDE SEQUENCE</scope>
    <source>
        <strain evidence="2">N/A</strain>
    </source>
</reference>
<evidence type="ECO:0000256" key="1">
    <source>
        <dbReference type="SAM" id="MobiDB-lite"/>
    </source>
</evidence>
<dbReference type="EMBL" id="CATQJL010000223">
    <property type="protein sequence ID" value="CAJ0598552.1"/>
    <property type="molecule type" value="Genomic_DNA"/>
</dbReference>
<evidence type="ECO:0000313" key="3">
    <source>
        <dbReference type="Proteomes" id="UP001176961"/>
    </source>
</evidence>
<keyword evidence="3" id="KW-1185">Reference proteome</keyword>
<accession>A0AA36M6E0</accession>
<organism evidence="2 3">
    <name type="scientific">Cylicocyclus nassatus</name>
    <name type="common">Nematode worm</name>
    <dbReference type="NCBI Taxonomy" id="53992"/>
    <lineage>
        <taxon>Eukaryota</taxon>
        <taxon>Metazoa</taxon>
        <taxon>Ecdysozoa</taxon>
        <taxon>Nematoda</taxon>
        <taxon>Chromadorea</taxon>
        <taxon>Rhabditida</taxon>
        <taxon>Rhabditina</taxon>
        <taxon>Rhabditomorpha</taxon>
        <taxon>Strongyloidea</taxon>
        <taxon>Strongylidae</taxon>
        <taxon>Cylicocyclus</taxon>
    </lineage>
</organism>
<proteinExistence type="predicted"/>
<name>A0AA36M6E0_CYLNA</name>
<feature type="region of interest" description="Disordered" evidence="1">
    <location>
        <begin position="1"/>
        <end position="119"/>
    </location>
</feature>
<feature type="compositionally biased region" description="Low complexity" evidence="1">
    <location>
        <begin position="1"/>
        <end position="117"/>
    </location>
</feature>
<comment type="caution">
    <text evidence="2">The sequence shown here is derived from an EMBL/GenBank/DDBJ whole genome shotgun (WGS) entry which is preliminary data.</text>
</comment>
<gene>
    <name evidence="2" type="ORF">CYNAS_LOCUS10535</name>
</gene>
<evidence type="ECO:0000313" key="2">
    <source>
        <dbReference type="EMBL" id="CAJ0598552.1"/>
    </source>
</evidence>
<dbReference type="AlphaFoldDB" id="A0AA36M6E0"/>